<protein>
    <submittedName>
        <fullName evidence="2">Uncharacterized protein</fullName>
    </submittedName>
</protein>
<dbReference type="AlphaFoldDB" id="A0A1I2QF23"/>
<evidence type="ECO:0000313" key="3">
    <source>
        <dbReference type="Proteomes" id="UP000199337"/>
    </source>
</evidence>
<feature type="transmembrane region" description="Helical" evidence="1">
    <location>
        <begin position="48"/>
        <end position="67"/>
    </location>
</feature>
<evidence type="ECO:0000256" key="1">
    <source>
        <dbReference type="SAM" id="Phobius"/>
    </source>
</evidence>
<reference evidence="3" key="1">
    <citation type="submission" date="2016-10" db="EMBL/GenBank/DDBJ databases">
        <authorList>
            <person name="Varghese N."/>
            <person name="Submissions S."/>
        </authorList>
    </citation>
    <scope>NUCLEOTIDE SEQUENCE [LARGE SCALE GENOMIC DNA]</scope>
    <source>
        <strain evidence="3">DSM 17038</strain>
    </source>
</reference>
<keyword evidence="1" id="KW-1133">Transmembrane helix</keyword>
<dbReference type="Proteomes" id="UP000199337">
    <property type="component" value="Unassembled WGS sequence"/>
</dbReference>
<keyword evidence="1" id="KW-0472">Membrane</keyword>
<gene>
    <name evidence="2" type="ORF">SAMN05660649_01199</name>
</gene>
<dbReference type="OrthoDB" id="9883396at2"/>
<proteinExistence type="predicted"/>
<sequence length="69" mass="7278">MILFSFLFIISGLGTVTTGALLLTLHIAGTGKWPGVRPQHWDARVKKIVLATGSGMLLTIIGILAGYGI</sequence>
<dbReference type="EMBL" id="FOOX01000003">
    <property type="protein sequence ID" value="SFG26560.1"/>
    <property type="molecule type" value="Genomic_DNA"/>
</dbReference>
<name>A0A1I2QF23_9FIRM</name>
<keyword evidence="1" id="KW-0812">Transmembrane</keyword>
<keyword evidence="3" id="KW-1185">Reference proteome</keyword>
<organism evidence="2 3">
    <name type="scientific">Desulfotruncus arcticus DSM 17038</name>
    <dbReference type="NCBI Taxonomy" id="1121424"/>
    <lineage>
        <taxon>Bacteria</taxon>
        <taxon>Bacillati</taxon>
        <taxon>Bacillota</taxon>
        <taxon>Clostridia</taxon>
        <taxon>Eubacteriales</taxon>
        <taxon>Desulfallaceae</taxon>
        <taxon>Desulfotruncus</taxon>
    </lineage>
</organism>
<dbReference type="RefSeq" id="WP_092469662.1">
    <property type="nucleotide sequence ID" value="NZ_FOOX01000003.1"/>
</dbReference>
<evidence type="ECO:0000313" key="2">
    <source>
        <dbReference type="EMBL" id="SFG26560.1"/>
    </source>
</evidence>
<feature type="transmembrane region" description="Helical" evidence="1">
    <location>
        <begin position="6"/>
        <end position="28"/>
    </location>
</feature>
<accession>A0A1I2QF23</accession>